<keyword evidence="2" id="KW-1133">Transmembrane helix</keyword>
<evidence type="ECO:0000313" key="5">
    <source>
        <dbReference type="Proteomes" id="UP000318720"/>
    </source>
</evidence>
<sequence length="679" mass="68127">MTSYCPHCGTPGPDEARFCMKCGRERGPAEGAESGGAGGAGTPPAPPAAPTPTPPGAPPLTPPPATAPAGAPPSAPSAPPAMAPPAIPSAPPGMAPPIPPPPGTVPPGAPPLGPPPPPGYAPVPARPSALGAFLGRAFRGDWAGSALAALWPVGLLLASAIALAIPSYGQDDEDLVGFGDRMGIALAALLQGLGGGFEVSEISRGFSDDYGRAEGAFTLSLVPLTVTVLFVAALFLGVRQLRTRLAIRAAYAGPGVGAPGTGSGVGAHDVGPGGTPIGSGGGSRTAGLEAAVRVTLLVTLSVLLLGLFAQPTVALAEVSTSPWLSALGALVLTAAVSGGVLQRDDLAAWLAVRPGPQALLRATGTAVRAMAIVLALCSFVALVVLAANDAWREDWEEDLNPFVVALLLLPNIAVNFLGFSWGASFEGEAGRSRYGDDTSYGTDSYGDYGLVESSPYGGGYEREAFGLSDLGDAVNSWAVVGALALGLVCALILGVLAARRSRGRGEQLLAAGVFFGLFLLLAAISGFRMEITGSGTTGFGSELSAAGQVDVGLNLAEALLFGLIWIFAATFVSPYLVQMVGARTGVIAPPIPAMPSTPAGYAVPPQSPSTPATQTPAAQPSTPAPTPTPYESPLVELGHQLPPAETPKPRSRTLVWIITIAAAFVIGGGGAAALLLLQK</sequence>
<dbReference type="InterPro" id="IPR026870">
    <property type="entry name" value="Zinc_ribbon_dom"/>
</dbReference>
<dbReference type="Proteomes" id="UP000318720">
    <property type="component" value="Unassembled WGS sequence"/>
</dbReference>
<feature type="compositionally biased region" description="Low complexity" evidence="1">
    <location>
        <begin position="609"/>
        <end position="621"/>
    </location>
</feature>
<feature type="transmembrane region" description="Helical" evidence="2">
    <location>
        <begin position="366"/>
        <end position="387"/>
    </location>
</feature>
<name>A0AAE8W5K1_9ACTN</name>
<comment type="caution">
    <text evidence="4">The sequence shown here is derived from an EMBL/GenBank/DDBJ whole genome shotgun (WGS) entry which is preliminary data.</text>
</comment>
<proteinExistence type="predicted"/>
<evidence type="ECO:0000256" key="1">
    <source>
        <dbReference type="SAM" id="MobiDB-lite"/>
    </source>
</evidence>
<dbReference type="PANTHER" id="PTHR48125:SF10">
    <property type="entry name" value="OS12G0136300 PROTEIN"/>
    <property type="match status" value="1"/>
</dbReference>
<dbReference type="PANTHER" id="PTHR48125">
    <property type="entry name" value="LP07818P1"/>
    <property type="match status" value="1"/>
</dbReference>
<keyword evidence="2" id="KW-0812">Transmembrane</keyword>
<feature type="domain" description="Zinc-ribbon" evidence="3">
    <location>
        <begin position="4"/>
        <end position="24"/>
    </location>
</feature>
<protein>
    <submittedName>
        <fullName evidence="4">Zinc ribbon domain-containing protein</fullName>
    </submittedName>
</protein>
<feature type="transmembrane region" description="Helical" evidence="2">
    <location>
        <begin position="399"/>
        <end position="421"/>
    </location>
</feature>
<feature type="transmembrane region" description="Helical" evidence="2">
    <location>
        <begin position="508"/>
        <end position="527"/>
    </location>
</feature>
<feature type="transmembrane region" description="Helical" evidence="2">
    <location>
        <begin position="290"/>
        <end position="309"/>
    </location>
</feature>
<accession>A0AAE8W5K1</accession>
<feature type="region of interest" description="Disordered" evidence="1">
    <location>
        <begin position="25"/>
        <end position="123"/>
    </location>
</feature>
<reference evidence="4 5" key="1">
    <citation type="submission" date="2019-03" db="EMBL/GenBank/DDBJ databases">
        <title>Comparative genomic analyses of the sweetpotato soil rot pathogen, Streptomyces ipomoeae.</title>
        <authorList>
            <person name="Ruschel Soares N."/>
            <person name="Badger J.H."/>
            <person name="Huguet-Tapia J.C."/>
            <person name="Clark C.A."/>
            <person name="Pettis G.S."/>
        </authorList>
    </citation>
    <scope>NUCLEOTIDE SEQUENCE [LARGE SCALE GENOMIC DNA]</scope>
    <source>
        <strain evidence="4 5">88-35</strain>
    </source>
</reference>
<keyword evidence="2" id="KW-0472">Membrane</keyword>
<organism evidence="4 5">
    <name type="scientific">Streptomyces ipomoeae</name>
    <dbReference type="NCBI Taxonomy" id="103232"/>
    <lineage>
        <taxon>Bacteria</taxon>
        <taxon>Bacillati</taxon>
        <taxon>Actinomycetota</taxon>
        <taxon>Actinomycetes</taxon>
        <taxon>Kitasatosporales</taxon>
        <taxon>Streptomycetaceae</taxon>
        <taxon>Streptomyces</taxon>
    </lineage>
</organism>
<feature type="transmembrane region" description="Helical" evidence="2">
    <location>
        <begin position="654"/>
        <end position="677"/>
    </location>
</feature>
<feature type="compositionally biased region" description="Pro residues" evidence="1">
    <location>
        <begin position="43"/>
        <end position="123"/>
    </location>
</feature>
<evidence type="ECO:0000259" key="3">
    <source>
        <dbReference type="Pfam" id="PF13240"/>
    </source>
</evidence>
<feature type="transmembrane region" description="Helical" evidence="2">
    <location>
        <begin position="558"/>
        <end position="577"/>
    </location>
</feature>
<feature type="transmembrane region" description="Helical" evidence="2">
    <location>
        <begin position="216"/>
        <end position="238"/>
    </location>
</feature>
<dbReference type="Pfam" id="PF13240">
    <property type="entry name" value="Zn_Ribbon_1"/>
    <property type="match status" value="1"/>
</dbReference>
<gene>
    <name evidence="4" type="ORF">Sipo8835_06140</name>
</gene>
<feature type="transmembrane region" description="Helical" evidence="2">
    <location>
        <begin position="146"/>
        <end position="165"/>
    </location>
</feature>
<dbReference type="AlphaFoldDB" id="A0AAE8W5K1"/>
<feature type="transmembrane region" description="Helical" evidence="2">
    <location>
        <begin position="477"/>
        <end position="496"/>
    </location>
</feature>
<dbReference type="EMBL" id="SPAZ01000052">
    <property type="protein sequence ID" value="TQE38087.1"/>
    <property type="molecule type" value="Genomic_DNA"/>
</dbReference>
<evidence type="ECO:0000256" key="2">
    <source>
        <dbReference type="SAM" id="Phobius"/>
    </source>
</evidence>
<evidence type="ECO:0000313" key="4">
    <source>
        <dbReference type="EMBL" id="TQE38087.1"/>
    </source>
</evidence>
<feature type="region of interest" description="Disordered" evidence="1">
    <location>
        <begin position="598"/>
        <end position="648"/>
    </location>
</feature>